<evidence type="ECO:0000256" key="1">
    <source>
        <dbReference type="ARBA" id="ARBA00004123"/>
    </source>
</evidence>
<name>A0A7C8JJ61_ORBOL</name>
<feature type="coiled-coil region" evidence="12">
    <location>
        <begin position="268"/>
        <end position="295"/>
    </location>
</feature>
<dbReference type="AlphaFoldDB" id="A0A7C8JJ61"/>
<dbReference type="SUPFAM" id="SSF52540">
    <property type="entry name" value="P-loop containing nucleoside triphosphate hydrolases"/>
    <property type="match status" value="1"/>
</dbReference>
<keyword evidence="11" id="KW-0539">Nucleus</keyword>
<evidence type="ECO:0000256" key="4">
    <source>
        <dbReference type="ARBA" id="ARBA00022454"/>
    </source>
</evidence>
<dbReference type="GO" id="GO:0005634">
    <property type="term" value="C:nucleus"/>
    <property type="evidence" value="ECO:0007669"/>
    <property type="project" value="UniProtKB-SubCell"/>
</dbReference>
<dbReference type="GO" id="GO:0016887">
    <property type="term" value="F:ATP hydrolysis activity"/>
    <property type="evidence" value="ECO:0007669"/>
    <property type="project" value="InterPro"/>
</dbReference>
<dbReference type="InterPro" id="IPR027417">
    <property type="entry name" value="P-loop_NTPase"/>
</dbReference>
<evidence type="ECO:0000259" key="13">
    <source>
        <dbReference type="Pfam" id="PF13476"/>
    </source>
</evidence>
<evidence type="ECO:0000256" key="7">
    <source>
        <dbReference type="ARBA" id="ARBA00022840"/>
    </source>
</evidence>
<proteinExistence type="inferred from homology"/>
<evidence type="ECO:0000256" key="2">
    <source>
        <dbReference type="ARBA" id="ARBA00004286"/>
    </source>
</evidence>
<keyword evidence="4" id="KW-0158">Chromosome</keyword>
<dbReference type="GO" id="GO:0000724">
    <property type="term" value="P:double-strand break repair via homologous recombination"/>
    <property type="evidence" value="ECO:0007669"/>
    <property type="project" value="TreeGrafter"/>
</dbReference>
<evidence type="ECO:0000313" key="14">
    <source>
        <dbReference type="EMBL" id="KAF3127455.1"/>
    </source>
</evidence>
<accession>A0A7C8JJ61</accession>
<dbReference type="EMBL" id="WIQZ01000077">
    <property type="protein sequence ID" value="KAF3127455.1"/>
    <property type="molecule type" value="Genomic_DNA"/>
</dbReference>
<keyword evidence="7" id="KW-0067">ATP-binding</keyword>
<dbReference type="InterPro" id="IPR038729">
    <property type="entry name" value="Rad50/SbcC_AAA"/>
</dbReference>
<comment type="subcellular location">
    <subcellularLocation>
        <location evidence="2">Chromosome</location>
    </subcellularLocation>
    <subcellularLocation>
        <location evidence="1">Nucleus</location>
    </subcellularLocation>
</comment>
<dbReference type="GO" id="GO:0003697">
    <property type="term" value="F:single-stranded DNA binding"/>
    <property type="evidence" value="ECO:0007669"/>
    <property type="project" value="TreeGrafter"/>
</dbReference>
<dbReference type="PANTHER" id="PTHR19306">
    <property type="entry name" value="STRUCTURAL MAINTENANCE OF CHROMOSOMES 5,6 SMC5, SMC6"/>
    <property type="match status" value="1"/>
</dbReference>
<evidence type="ECO:0000256" key="6">
    <source>
        <dbReference type="ARBA" id="ARBA00022763"/>
    </source>
</evidence>
<feature type="coiled-coil region" evidence="12">
    <location>
        <begin position="811"/>
        <end position="955"/>
    </location>
</feature>
<organism evidence="14 15">
    <name type="scientific">Orbilia oligospora</name>
    <name type="common">Nematode-trapping fungus</name>
    <name type="synonym">Arthrobotrys oligospora</name>
    <dbReference type="NCBI Taxonomy" id="2813651"/>
    <lineage>
        <taxon>Eukaryota</taxon>
        <taxon>Fungi</taxon>
        <taxon>Dikarya</taxon>
        <taxon>Ascomycota</taxon>
        <taxon>Pezizomycotina</taxon>
        <taxon>Orbiliomycetes</taxon>
        <taxon>Orbiliales</taxon>
        <taxon>Orbiliaceae</taxon>
        <taxon>Orbilia</taxon>
    </lineage>
</organism>
<feature type="domain" description="Rad50/SbcC-type AAA" evidence="13">
    <location>
        <begin position="84"/>
        <end position="288"/>
    </location>
</feature>
<reference evidence="14 15" key="1">
    <citation type="submission" date="2019-06" db="EMBL/GenBank/DDBJ databases">
        <authorList>
            <person name="Palmer J.M."/>
        </authorList>
    </citation>
    <scope>NUCLEOTIDE SEQUENCE [LARGE SCALE GENOMIC DNA]</scope>
    <source>
        <strain evidence="14 15">TWF703</strain>
    </source>
</reference>
<sequence length="1116" mass="126944">MFAKRPRSKTQSEIALDLQGFTGDGIQLNKKRKTTGSNANLEEDNTDIDSDEEALYFEQSQLMAANNTAPRGNEPADYGTIELIRLENFMCHPCLEMKFGPFMNFVVGQNGSGKSAVLTALTLCLGAKAAVTNRGGNVKSFIKEGEHMAVVEVHLRNRGDGFRKDVYGETIIIQRTFNRDGVTSYKIKAKSGKVVSTAKKELSDIIDYMSLQVDNPMTVLSQDLARQFLSNSTDEDKYKFFMKGVQLDDLYALYQALKSQQAQIDGVLESKAEDIRELKEDKEAAEKKFKLVQQTDDLRNNVNKLLLTHAWAQVSESKLCLETANKKLSDSQRTKEELNMELENANITVKTWDQKVSQALEAVENSSDSINPLKDEKKELEGRLLSNRKNFEQIQLEERSIHDQLKTAKRNLEKAQHDVDTEKQRLADADNGKLTSLVEEKGRLLEERGRLELEINDLDENITVEQNINRENKAKLDELRDMVQKKEASVRGAKDALKQLTSSHSGNLNLYGQNIPKLLEAIGRASWRAGKPIGPIGLFVKLKDKKWSSIVERQLGRVLTGFITSSLEDKDRLMSLTREHKCANTVYYTSRASFQLKEPSSEYLTVLRALEVIDNEEVKKTLVMINQIEQTILVEDHMEGRRIMEKSPENVKFCYSINKNKRGNGFNIKMGQGSGGVDPIIGWTQAPRMATSVEEQIKFAEASIAVKDSELGEACGKYTELEDAISAYRDSIIERRNHKQRNKTEIQRIDDQIEDITQKLEQDNSNTELIRLEAAVETQKHAYRISTEQHNDNLAEKQRLSRIQTELDVEMKDLSAKIDEFETHADSLQNIHTRAIQQKEVSVLESAEILRKIEIQDAEISELSNSAEKAEEHLRGQIVEAQKVGAEVRLGADDTTKKIETRLNQLEAEIRKKDARIGASTESIAKDYRKKTEKYKAAREEVTDLEKVHQALQQTFEERMERWGYFRKYISVQSRYQFRFLMSEREFDGKLAFDHKKGILQLRVQPSQQATDTQRNTKTLSGGEKSFSQICLLLALWEAMGSPFRCLDEFDVFMDAVNRGVSMGLIIKAARNSVGKQFILITPQDVSTKGIDETADVRIVRMPDPQRNQTRIQVRR</sequence>
<evidence type="ECO:0000256" key="10">
    <source>
        <dbReference type="ARBA" id="ARBA00023204"/>
    </source>
</evidence>
<protein>
    <submittedName>
        <fullName evidence="14">Structural maintenance of chromosomes protein 6</fullName>
    </submittedName>
</protein>
<dbReference type="Gene3D" id="3.40.50.300">
    <property type="entry name" value="P-loop containing nucleotide triphosphate hydrolases"/>
    <property type="match status" value="2"/>
</dbReference>
<comment type="similarity">
    <text evidence="3">Belongs to the SMC family. SMC6 subfamily.</text>
</comment>
<evidence type="ECO:0000256" key="5">
    <source>
        <dbReference type="ARBA" id="ARBA00022741"/>
    </source>
</evidence>
<keyword evidence="5" id="KW-0547">Nucleotide-binding</keyword>
<dbReference type="GO" id="GO:0030915">
    <property type="term" value="C:Smc5-Smc6 complex"/>
    <property type="evidence" value="ECO:0007669"/>
    <property type="project" value="TreeGrafter"/>
</dbReference>
<comment type="caution">
    <text evidence="14">The sequence shown here is derived from an EMBL/GenBank/DDBJ whole genome shotgun (WGS) entry which is preliminary data.</text>
</comment>
<dbReference type="Proteomes" id="UP000480548">
    <property type="component" value="Unassembled WGS sequence"/>
</dbReference>
<keyword evidence="10" id="KW-0234">DNA repair</keyword>
<dbReference type="GO" id="GO:0003684">
    <property type="term" value="F:damaged DNA binding"/>
    <property type="evidence" value="ECO:0007669"/>
    <property type="project" value="TreeGrafter"/>
</dbReference>
<evidence type="ECO:0000256" key="8">
    <source>
        <dbReference type="ARBA" id="ARBA00023054"/>
    </source>
</evidence>
<dbReference type="PANTHER" id="PTHR19306:SF6">
    <property type="entry name" value="STRUCTURAL MAINTENANCE OF CHROMOSOMES PROTEIN 6"/>
    <property type="match status" value="1"/>
</dbReference>
<feature type="coiled-coil region" evidence="12">
    <location>
        <begin position="321"/>
        <end position="355"/>
    </location>
</feature>
<dbReference type="GO" id="GO:0035861">
    <property type="term" value="C:site of double-strand break"/>
    <property type="evidence" value="ECO:0007669"/>
    <property type="project" value="TreeGrafter"/>
</dbReference>
<feature type="coiled-coil region" evidence="12">
    <location>
        <begin position="739"/>
        <end position="766"/>
    </location>
</feature>
<evidence type="ECO:0000313" key="15">
    <source>
        <dbReference type="Proteomes" id="UP000480548"/>
    </source>
</evidence>
<evidence type="ECO:0000256" key="11">
    <source>
        <dbReference type="ARBA" id="ARBA00023242"/>
    </source>
</evidence>
<evidence type="ECO:0000256" key="3">
    <source>
        <dbReference type="ARBA" id="ARBA00006793"/>
    </source>
</evidence>
<feature type="coiled-coil region" evidence="12">
    <location>
        <begin position="398"/>
        <end position="496"/>
    </location>
</feature>
<keyword evidence="6" id="KW-0227">DNA damage</keyword>
<gene>
    <name evidence="14" type="primary">SMC6</name>
    <name evidence="14" type="ORF">TWF703_009922</name>
</gene>
<keyword evidence="8 12" id="KW-0175">Coiled coil</keyword>
<evidence type="ECO:0000256" key="9">
    <source>
        <dbReference type="ARBA" id="ARBA00023172"/>
    </source>
</evidence>
<dbReference type="GO" id="GO:0005524">
    <property type="term" value="F:ATP binding"/>
    <property type="evidence" value="ECO:0007669"/>
    <property type="project" value="UniProtKB-KW"/>
</dbReference>
<evidence type="ECO:0000256" key="12">
    <source>
        <dbReference type="SAM" id="Coils"/>
    </source>
</evidence>
<keyword evidence="9" id="KW-0233">DNA recombination</keyword>
<dbReference type="Pfam" id="PF13476">
    <property type="entry name" value="AAA_23"/>
    <property type="match status" value="1"/>
</dbReference>